<evidence type="ECO:0000256" key="5">
    <source>
        <dbReference type="ARBA" id="ARBA00023014"/>
    </source>
</evidence>
<evidence type="ECO:0000313" key="6">
    <source>
        <dbReference type="EMBL" id="KID49904.1"/>
    </source>
</evidence>
<dbReference type="GeneID" id="75075427"/>
<dbReference type="PANTHER" id="PTHR43409:SF4">
    <property type="entry name" value="RADICAL SAM SUPERFAMILY PROTEIN"/>
    <property type="match status" value="1"/>
</dbReference>
<keyword evidence="5" id="KW-0411">Iron-sulfur</keyword>
<dbReference type="InterPro" id="IPR058240">
    <property type="entry name" value="rSAM_sf"/>
</dbReference>
<gene>
    <name evidence="6" type="ORF">C095_01925</name>
</gene>
<dbReference type="OrthoDB" id="9777636at2"/>
<evidence type="ECO:0000256" key="1">
    <source>
        <dbReference type="ARBA" id="ARBA00001966"/>
    </source>
</evidence>
<dbReference type="SFLD" id="SFLDG01095">
    <property type="entry name" value="Uncharacterised_Radical_SAM_Su"/>
    <property type="match status" value="1"/>
</dbReference>
<dbReference type="InterPro" id="IPR006638">
    <property type="entry name" value="Elp3/MiaA/NifB-like_rSAM"/>
</dbReference>
<dbReference type="Proteomes" id="UP000031184">
    <property type="component" value="Unassembled WGS sequence"/>
</dbReference>
<accession>A0A017H3A2</accession>
<dbReference type="GO" id="GO:0032259">
    <property type="term" value="P:methylation"/>
    <property type="evidence" value="ECO:0007669"/>
    <property type="project" value="UniProtKB-KW"/>
</dbReference>
<protein>
    <submittedName>
        <fullName evidence="6">Methyltransferase</fullName>
    </submittedName>
</protein>
<dbReference type="Pfam" id="PF04055">
    <property type="entry name" value="Radical_SAM"/>
    <property type="match status" value="1"/>
</dbReference>
<name>A0A017H3A2_9FUSO</name>
<organism evidence="6 7">
    <name type="scientific">Fusobacterium necrophorum subsp. funduliforme B35</name>
    <dbReference type="NCBI Taxonomy" id="1226633"/>
    <lineage>
        <taxon>Bacteria</taxon>
        <taxon>Fusobacteriati</taxon>
        <taxon>Fusobacteriota</taxon>
        <taxon>Fusobacteriia</taxon>
        <taxon>Fusobacteriales</taxon>
        <taxon>Fusobacteriaceae</taxon>
        <taxon>Fusobacterium</taxon>
    </lineage>
</organism>
<dbReference type="GO" id="GO:0051536">
    <property type="term" value="F:iron-sulfur cluster binding"/>
    <property type="evidence" value="ECO:0007669"/>
    <property type="project" value="UniProtKB-KW"/>
</dbReference>
<dbReference type="SUPFAM" id="SSF102114">
    <property type="entry name" value="Radical SAM enzymes"/>
    <property type="match status" value="1"/>
</dbReference>
<evidence type="ECO:0000256" key="2">
    <source>
        <dbReference type="ARBA" id="ARBA00022691"/>
    </source>
</evidence>
<dbReference type="Gene3D" id="3.80.30.20">
    <property type="entry name" value="tm_1862 like domain"/>
    <property type="match status" value="1"/>
</dbReference>
<dbReference type="PATRIC" id="fig|1226633.4.peg.379"/>
<dbReference type="InterPro" id="IPR023404">
    <property type="entry name" value="rSAM_horseshoe"/>
</dbReference>
<dbReference type="InterPro" id="IPR007197">
    <property type="entry name" value="rSAM"/>
</dbReference>
<dbReference type="GO" id="GO:0008168">
    <property type="term" value="F:methyltransferase activity"/>
    <property type="evidence" value="ECO:0007669"/>
    <property type="project" value="UniProtKB-KW"/>
</dbReference>
<evidence type="ECO:0000256" key="4">
    <source>
        <dbReference type="ARBA" id="ARBA00023004"/>
    </source>
</evidence>
<evidence type="ECO:0000256" key="3">
    <source>
        <dbReference type="ARBA" id="ARBA00022723"/>
    </source>
</evidence>
<keyword evidence="6" id="KW-0808">Transferase</keyword>
<comment type="caution">
    <text evidence="6">The sequence shown here is derived from an EMBL/GenBank/DDBJ whole genome shotgun (WGS) entry which is preliminary data.</text>
</comment>
<dbReference type="SMART" id="SM00729">
    <property type="entry name" value="Elp3"/>
    <property type="match status" value="1"/>
</dbReference>
<dbReference type="SFLD" id="SFLDG01082">
    <property type="entry name" value="B12-binding_domain_containing"/>
    <property type="match status" value="1"/>
</dbReference>
<dbReference type="EMBL" id="AUZI01000010">
    <property type="protein sequence ID" value="KID49904.1"/>
    <property type="molecule type" value="Genomic_DNA"/>
</dbReference>
<keyword evidence="2" id="KW-0949">S-adenosyl-L-methionine</keyword>
<evidence type="ECO:0000313" key="7">
    <source>
        <dbReference type="Proteomes" id="UP000031184"/>
    </source>
</evidence>
<dbReference type="GO" id="GO:0046872">
    <property type="term" value="F:metal ion binding"/>
    <property type="evidence" value="ECO:0007669"/>
    <property type="project" value="UniProtKB-KW"/>
</dbReference>
<dbReference type="InterPro" id="IPR051198">
    <property type="entry name" value="BchE-like"/>
</dbReference>
<keyword evidence="4" id="KW-0408">Iron</keyword>
<proteinExistence type="predicted"/>
<dbReference type="AlphaFoldDB" id="A0A017H3A2"/>
<keyword evidence="3" id="KW-0479">Metal-binding</keyword>
<dbReference type="SFLD" id="SFLDS00029">
    <property type="entry name" value="Radical_SAM"/>
    <property type="match status" value="1"/>
</dbReference>
<dbReference type="PANTHER" id="PTHR43409">
    <property type="entry name" value="ANAEROBIC MAGNESIUM-PROTOPORPHYRIN IX MONOMETHYL ESTER CYCLASE-RELATED"/>
    <property type="match status" value="1"/>
</dbReference>
<dbReference type="CDD" id="cd01335">
    <property type="entry name" value="Radical_SAM"/>
    <property type="match status" value="1"/>
</dbReference>
<sequence>MIFDSYDYPLYRPPSEAYSLILQITLGCSHNGCVFCGMYQSKKFHVKSIEQVKQEMDMFATRYAHIDKIFLADGNALTASTDFLAEVLDYIKIKFPKCERVSCYATHIDIRKKSLEELQLLSSKGLTLLYIGVESGDDETLRFIRKGATAQEMITLSKKVKDANMKLSATFILGINGQERDNTQHAIKTGEIISKMYLDYVGLLTLRLEEGSYLTSLAAEGKYTTVGIEEVVRELKLILENIHPEEISQEIIFRSNHASNFLTLKGTLPQDRDAMLKKVKEVIEIGEYPVQRKYYF</sequence>
<dbReference type="PROSITE" id="PS51918">
    <property type="entry name" value="RADICAL_SAM"/>
    <property type="match status" value="1"/>
</dbReference>
<dbReference type="RefSeq" id="WP_005956813.1">
    <property type="nucleotide sequence ID" value="NZ_AOJP01000011.1"/>
</dbReference>
<comment type="cofactor">
    <cofactor evidence="1">
        <name>[4Fe-4S] cluster</name>
        <dbReference type="ChEBI" id="CHEBI:49883"/>
    </cofactor>
</comment>
<keyword evidence="6" id="KW-0489">Methyltransferase</keyword>
<reference evidence="6 7" key="1">
    <citation type="submission" date="2013-08" db="EMBL/GenBank/DDBJ databases">
        <title>An opportunistic ruminal bacterium that causes liver abscesses in cattle.</title>
        <authorList>
            <person name="Benahmed F.H."/>
            <person name="Rasmussen M."/>
            <person name="Harbottle H."/>
            <person name="Soppet D."/>
            <person name="Nagaraja T.G."/>
            <person name="Davidson M."/>
        </authorList>
    </citation>
    <scope>NUCLEOTIDE SEQUENCE [LARGE SCALE GENOMIC DNA]</scope>
    <source>
        <strain evidence="6 7">B35</strain>
    </source>
</reference>